<feature type="binding site" evidence="1">
    <location>
        <position position="66"/>
    </location>
    <ligand>
        <name>Zn(2+)</name>
        <dbReference type="ChEBI" id="CHEBI:29105"/>
        <note>catalytic</note>
    </ligand>
</feature>
<dbReference type="OrthoDB" id="291007at2759"/>
<feature type="active site" evidence="1">
    <location>
        <position position="57"/>
    </location>
</feature>
<dbReference type="GO" id="GO:0008270">
    <property type="term" value="F:zinc ion binding"/>
    <property type="evidence" value="ECO:0007669"/>
    <property type="project" value="UniProtKB-UniRule"/>
</dbReference>
<evidence type="ECO:0000313" key="5">
    <source>
        <dbReference type="EnsemblMetazoa" id="CapteP66395"/>
    </source>
</evidence>
<dbReference type="InterPro" id="IPR006026">
    <property type="entry name" value="Peptidase_Metallo"/>
</dbReference>
<feature type="binding site" evidence="1">
    <location>
        <position position="60"/>
    </location>
    <ligand>
        <name>Zn(2+)</name>
        <dbReference type="ChEBI" id="CHEBI:29105"/>
        <note>catalytic</note>
    </ligand>
</feature>
<feature type="domain" description="Peptidase M12A" evidence="3">
    <location>
        <begin position="1"/>
        <end position="122"/>
    </location>
</feature>
<feature type="binding site" evidence="1">
    <location>
        <position position="56"/>
    </location>
    <ligand>
        <name>Zn(2+)</name>
        <dbReference type="ChEBI" id="CHEBI:29105"/>
        <note>catalytic</note>
    </ligand>
</feature>
<dbReference type="PANTHER" id="PTHR10127">
    <property type="entry name" value="DISCOIDIN, CUB, EGF, LAMININ , AND ZINC METALLOPROTEASE DOMAIN CONTAINING"/>
    <property type="match status" value="1"/>
</dbReference>
<dbReference type="InterPro" id="IPR024079">
    <property type="entry name" value="MetalloPept_cat_dom_sf"/>
</dbReference>
<reference evidence="4 6" key="2">
    <citation type="journal article" date="2013" name="Nature">
        <title>Insights into bilaterian evolution from three spiralian genomes.</title>
        <authorList>
            <person name="Simakov O."/>
            <person name="Marletaz F."/>
            <person name="Cho S.J."/>
            <person name="Edsinger-Gonzales E."/>
            <person name="Havlak P."/>
            <person name="Hellsten U."/>
            <person name="Kuo D.H."/>
            <person name="Larsson T."/>
            <person name="Lv J."/>
            <person name="Arendt D."/>
            <person name="Savage R."/>
            <person name="Osoegawa K."/>
            <person name="de Jong P."/>
            <person name="Grimwood J."/>
            <person name="Chapman J.A."/>
            <person name="Shapiro H."/>
            <person name="Aerts A."/>
            <person name="Otillar R.P."/>
            <person name="Terry A.Y."/>
            <person name="Boore J.L."/>
            <person name="Grigoriev I.V."/>
            <person name="Lindberg D.R."/>
            <person name="Seaver E.C."/>
            <person name="Weisblat D.A."/>
            <person name="Putnam N.H."/>
            <person name="Rokhsar D.S."/>
        </authorList>
    </citation>
    <scope>NUCLEOTIDE SEQUENCE</scope>
    <source>
        <strain evidence="4 6">I ESC-2004</strain>
    </source>
</reference>
<dbReference type="GO" id="GO:0004222">
    <property type="term" value="F:metalloendopeptidase activity"/>
    <property type="evidence" value="ECO:0007669"/>
    <property type="project" value="UniProtKB-UniRule"/>
</dbReference>
<dbReference type="CDD" id="cd04280">
    <property type="entry name" value="ZnMc_astacin_like"/>
    <property type="match status" value="1"/>
</dbReference>
<evidence type="ECO:0000313" key="4">
    <source>
        <dbReference type="EMBL" id="ELU08385.1"/>
    </source>
</evidence>
<evidence type="ECO:0000256" key="2">
    <source>
        <dbReference type="RuleBase" id="RU361183"/>
    </source>
</evidence>
<dbReference type="InterPro" id="IPR001506">
    <property type="entry name" value="Peptidase_M12A"/>
</dbReference>
<dbReference type="AlphaFoldDB" id="R7UQA7"/>
<dbReference type="Gene3D" id="3.40.390.10">
    <property type="entry name" value="Collagenase (Catalytic Domain)"/>
    <property type="match status" value="1"/>
</dbReference>
<reference evidence="5" key="3">
    <citation type="submission" date="2015-06" db="UniProtKB">
        <authorList>
            <consortium name="EnsemblMetazoa"/>
        </authorList>
    </citation>
    <scope>IDENTIFICATION</scope>
</reference>
<dbReference type="EMBL" id="AMQN01001088">
    <property type="status" value="NOT_ANNOTATED_CDS"/>
    <property type="molecule type" value="Genomic_DNA"/>
</dbReference>
<keyword evidence="6" id="KW-1185">Reference proteome</keyword>
<dbReference type="EnsemblMetazoa" id="CapteT66395">
    <property type="protein sequence ID" value="CapteP66395"/>
    <property type="gene ID" value="CapteG66395"/>
</dbReference>
<proteinExistence type="predicted"/>
<dbReference type="GO" id="GO:0006508">
    <property type="term" value="P:proteolysis"/>
    <property type="evidence" value="ECO:0007669"/>
    <property type="project" value="UniProtKB-KW"/>
</dbReference>
<organism evidence="4">
    <name type="scientific">Capitella teleta</name>
    <name type="common">Polychaete worm</name>
    <dbReference type="NCBI Taxonomy" id="283909"/>
    <lineage>
        <taxon>Eukaryota</taxon>
        <taxon>Metazoa</taxon>
        <taxon>Spiralia</taxon>
        <taxon>Lophotrochozoa</taxon>
        <taxon>Annelida</taxon>
        <taxon>Polychaeta</taxon>
        <taxon>Sedentaria</taxon>
        <taxon>Scolecida</taxon>
        <taxon>Capitellidae</taxon>
        <taxon>Capitella</taxon>
    </lineage>
</organism>
<feature type="non-terminal residue" evidence="4">
    <location>
        <position position="1"/>
    </location>
</feature>
<keyword evidence="1 2" id="KW-0862">Zinc</keyword>
<evidence type="ECO:0000256" key="1">
    <source>
        <dbReference type="PROSITE-ProRule" id="PRU01211"/>
    </source>
</evidence>
<protein>
    <recommendedName>
        <fullName evidence="2">Metalloendopeptidase</fullName>
        <ecNumber evidence="2">3.4.24.-</ecNumber>
    </recommendedName>
</protein>
<evidence type="ECO:0000313" key="6">
    <source>
        <dbReference type="Proteomes" id="UP000014760"/>
    </source>
</evidence>
<sequence>KVDNEKCIDILPRDQESDHVELWDSGSCSSAVGKSGGRQMLSLTSTCVQRHGTIMHEFLHAFGFYHEQSRSDRDEWIIVNYDNIEEGKEHNFRKYDEDDINLAGTEYDYGSVMHYGPYGFAV</sequence>
<accession>R7UQA7</accession>
<dbReference type="SMART" id="SM00235">
    <property type="entry name" value="ZnMc"/>
    <property type="match status" value="1"/>
</dbReference>
<dbReference type="HOGENOM" id="CLU_017286_4_0_1"/>
<comment type="caution">
    <text evidence="1">Lacks conserved residue(s) required for the propagation of feature annotation.</text>
</comment>
<dbReference type="Proteomes" id="UP000014760">
    <property type="component" value="Unassembled WGS sequence"/>
</dbReference>
<keyword evidence="1 2" id="KW-0482">Metalloprotease</keyword>
<keyword evidence="1 2" id="KW-0378">Hydrolase</keyword>
<comment type="cofactor">
    <cofactor evidence="1 2">
        <name>Zn(2+)</name>
        <dbReference type="ChEBI" id="CHEBI:29105"/>
    </cofactor>
    <text evidence="1 2">Binds 1 zinc ion per subunit.</text>
</comment>
<evidence type="ECO:0000259" key="3">
    <source>
        <dbReference type="PROSITE" id="PS51864"/>
    </source>
</evidence>
<gene>
    <name evidence="4" type="ORF">CAPTEDRAFT_66395</name>
</gene>
<dbReference type="PANTHER" id="PTHR10127:SF814">
    <property type="entry name" value="MEPRIN A SUBUNIT BETA"/>
    <property type="match status" value="1"/>
</dbReference>
<name>R7UQA7_CAPTE</name>
<dbReference type="SUPFAM" id="SSF55486">
    <property type="entry name" value="Metalloproteases ('zincins'), catalytic domain"/>
    <property type="match status" value="1"/>
</dbReference>
<dbReference type="EMBL" id="KB299137">
    <property type="protein sequence ID" value="ELU08385.1"/>
    <property type="molecule type" value="Genomic_DNA"/>
</dbReference>
<reference evidence="6" key="1">
    <citation type="submission" date="2012-12" db="EMBL/GenBank/DDBJ databases">
        <authorList>
            <person name="Hellsten U."/>
            <person name="Grimwood J."/>
            <person name="Chapman J.A."/>
            <person name="Shapiro H."/>
            <person name="Aerts A."/>
            <person name="Otillar R.P."/>
            <person name="Terry A.Y."/>
            <person name="Boore J.L."/>
            <person name="Simakov O."/>
            <person name="Marletaz F."/>
            <person name="Cho S.-J."/>
            <person name="Edsinger-Gonzales E."/>
            <person name="Havlak P."/>
            <person name="Kuo D.-H."/>
            <person name="Larsson T."/>
            <person name="Lv J."/>
            <person name="Arendt D."/>
            <person name="Savage R."/>
            <person name="Osoegawa K."/>
            <person name="de Jong P."/>
            <person name="Lindberg D.R."/>
            <person name="Seaver E.C."/>
            <person name="Weisblat D.A."/>
            <person name="Putnam N.H."/>
            <person name="Grigoriev I.V."/>
            <person name="Rokhsar D.S."/>
        </authorList>
    </citation>
    <scope>NUCLEOTIDE SEQUENCE</scope>
    <source>
        <strain evidence="6">I ESC-2004</strain>
    </source>
</reference>
<dbReference type="EC" id="3.4.24.-" evidence="2"/>
<dbReference type="PRINTS" id="PR00480">
    <property type="entry name" value="ASTACIN"/>
</dbReference>
<feature type="non-terminal residue" evidence="4">
    <location>
        <position position="122"/>
    </location>
</feature>
<keyword evidence="1 2" id="KW-0479">Metal-binding</keyword>
<dbReference type="Pfam" id="PF01400">
    <property type="entry name" value="Astacin"/>
    <property type="match status" value="1"/>
</dbReference>
<dbReference type="PROSITE" id="PS51864">
    <property type="entry name" value="ASTACIN"/>
    <property type="match status" value="1"/>
</dbReference>
<keyword evidence="1 2" id="KW-0645">Protease</keyword>
<dbReference type="STRING" id="283909.R7UQA7"/>
<dbReference type="InterPro" id="IPR034035">
    <property type="entry name" value="Astacin-like_dom"/>
</dbReference>
<dbReference type="OMA" id="RDNWINI"/>